<dbReference type="GO" id="GO:0017124">
    <property type="term" value="F:SH3 domain binding"/>
    <property type="evidence" value="ECO:0007669"/>
    <property type="project" value="UniProtKB-KW"/>
</dbReference>
<sequence length="724" mass="83091">MLPKTTRMPVLKDSHIVKIAVELENQQQNAQLIEFDQRHPLTSIIQDLCSNWNILDAENYALQFCEQNYKNYVTEKNRNEVKNGSVLRLRYSPSKTAHDILEILKCGNIPEKTQVLENLSTLSIDLTFALEFIKEQGLSLIITMIEDEKVVGDMLKYSLISFVELMEHGTVSWDILQSNFITRNIFFINNPTTVPKEVVQCALSILENIVQNCTKSLCVEKDITLDNLLKLLQDSSSQVIQQNAIALINALFVKGDETKKRSIAATFATKQYRSVILSNVINTNIGTEMAHQLYILQTLTMGLLEHRMNTKMNAQDSDAHEKIKELRRIAFDDGIDNQADSTAKRQNNQYSTYYKKLGFKSDINPAQDFVEAPPGMLALDCMVYFARNFGQNYKKVVHENSCRADEHECPFGRTSIELVKLLCEILKIGESPSEQCQDFHPMFFTHDHPFEEFFCICIVILNKTWKDMRATNEDFAKVFSVVREQITRSLTGRPGNLDDFRSKIHSLTYSTITQLRQQERTSREDIESTASAIVNLKEKITPEIMKLIREQRLGYLVEGTRFSKYSRGVRSKDKFWYVRLSPNHKVIHYGDCDEKTVPTIEELSNKVLVIDIKQLLVGKECPHMKEMRGRKSAVNLGFSITFDNMDHATLDFVAPDETTFNYWTDGVNALLGLPMTSKQKEEDLKTLLSMEIKLRLLDTEGVDISKEPPPIPEDPENYDFCFEN</sequence>
<dbReference type="Gene3D" id="2.30.29.30">
    <property type="entry name" value="Pleckstrin-homology domain (PH domain)/Phosphotyrosine-binding domain (PTB)"/>
    <property type="match status" value="1"/>
</dbReference>
<feature type="region of interest" description="Disordered" evidence="5">
    <location>
        <begin position="703"/>
        <end position="724"/>
    </location>
</feature>
<reference evidence="7" key="2">
    <citation type="journal article" date="2020" name="BMC">
        <title>Leishmania infection induces a limited differential gene expression in the sand fly midgut.</title>
        <authorList>
            <person name="Coutinho-Abreu I.V."/>
            <person name="Serafim T.D."/>
            <person name="Meneses C."/>
            <person name="Kamhawi S."/>
            <person name="Oliveira F."/>
            <person name="Valenzuela J.G."/>
        </authorList>
    </citation>
    <scope>NUCLEOTIDE SEQUENCE</scope>
    <source>
        <strain evidence="7">Jacobina</strain>
        <tissue evidence="7">Midgut</tissue>
    </source>
</reference>
<evidence type="ECO:0000256" key="4">
    <source>
        <dbReference type="ARBA" id="ARBA00024863"/>
    </source>
</evidence>
<reference evidence="9" key="1">
    <citation type="submission" date="2012-05" db="EMBL/GenBank/DDBJ databases">
        <title>Whole Genome Assembly of Lutzomyia longipalpis.</title>
        <authorList>
            <person name="Richards S."/>
            <person name="Qu C."/>
            <person name="Dillon R."/>
            <person name="Worley K."/>
            <person name="Scherer S."/>
            <person name="Batterton M."/>
            <person name="Taylor A."/>
            <person name="Hawes A."/>
            <person name="Hernandez B."/>
            <person name="Kovar C."/>
            <person name="Mandapat C."/>
            <person name="Pham C."/>
            <person name="Qu C."/>
            <person name="Jing C."/>
            <person name="Bess C."/>
            <person name="Bandaranaike D."/>
            <person name="Ngo D."/>
            <person name="Ongeri F."/>
            <person name="Arias F."/>
            <person name="Lara F."/>
            <person name="Weissenberger G."/>
            <person name="Kamau G."/>
            <person name="Han H."/>
            <person name="Shen H."/>
            <person name="Dinh H."/>
            <person name="Khalil I."/>
            <person name="Jones J."/>
            <person name="Shafer J."/>
            <person name="Jayaseelan J."/>
            <person name="Quiroz J."/>
            <person name="Blankenburg K."/>
            <person name="Nguyen L."/>
            <person name="Jackson L."/>
            <person name="Francisco L."/>
            <person name="Tang L.-Y."/>
            <person name="Pu L.-L."/>
            <person name="Perales L."/>
            <person name="Lorensuhewa L."/>
            <person name="Munidasa M."/>
            <person name="Coyle M."/>
            <person name="Taylor M."/>
            <person name="Puazo M."/>
            <person name="Firestine M."/>
            <person name="Scheel M."/>
            <person name="Javaid M."/>
            <person name="Wang M."/>
            <person name="Li M."/>
            <person name="Tabassum N."/>
            <person name="Saada N."/>
            <person name="Osuji N."/>
            <person name="Aqrawi P."/>
            <person name="Fu Q."/>
            <person name="Thornton R."/>
            <person name="Raj R."/>
            <person name="Goodspeed R."/>
            <person name="Mata R."/>
            <person name="Najjar R."/>
            <person name="Gubbala S."/>
            <person name="Lee S."/>
            <person name="Denson S."/>
            <person name="Patil S."/>
            <person name="Macmil S."/>
            <person name="Qi S."/>
            <person name="Matskevitch T."/>
            <person name="Palculict T."/>
            <person name="Mathew T."/>
            <person name="Vee V."/>
            <person name="Velamala V."/>
            <person name="Korchina V."/>
            <person name="Cai W."/>
            <person name="Liu W."/>
            <person name="Dai W."/>
            <person name="Zou X."/>
            <person name="Zhu Y."/>
            <person name="Zhang Y."/>
            <person name="Wu Y.-Q."/>
            <person name="Xin Y."/>
            <person name="Nazarath L."/>
            <person name="Kovar C."/>
            <person name="Han Y."/>
            <person name="Muzny D."/>
            <person name="Gibbs R."/>
        </authorList>
    </citation>
    <scope>NUCLEOTIDE SEQUENCE [LARGE SCALE GENOMIC DNA]</scope>
    <source>
        <strain evidence="9">Jacobina</strain>
    </source>
</reference>
<dbReference type="AlphaFoldDB" id="A0A1B0CX19"/>
<dbReference type="InterPro" id="IPR006816">
    <property type="entry name" value="ELMO_dom"/>
</dbReference>
<dbReference type="InterPro" id="IPR011993">
    <property type="entry name" value="PH-like_dom_sf"/>
</dbReference>
<keyword evidence="9" id="KW-1185">Reference proteome</keyword>
<dbReference type="CDD" id="cd13359">
    <property type="entry name" value="PH_ELMO1_CED-12"/>
    <property type="match status" value="1"/>
</dbReference>
<dbReference type="PROSITE" id="PS51335">
    <property type="entry name" value="ELMO"/>
    <property type="match status" value="1"/>
</dbReference>
<dbReference type="PANTHER" id="PTHR12771:SF56">
    <property type="entry name" value="CED-12"/>
    <property type="match status" value="1"/>
</dbReference>
<dbReference type="GO" id="GO:0007015">
    <property type="term" value="P:actin filament organization"/>
    <property type="evidence" value="ECO:0007669"/>
    <property type="project" value="TreeGrafter"/>
</dbReference>
<dbReference type="SUPFAM" id="SSF50729">
    <property type="entry name" value="PH domain-like"/>
    <property type="match status" value="1"/>
</dbReference>
<dbReference type="EMBL" id="GITU01007720">
    <property type="protein sequence ID" value="MBC1176423.1"/>
    <property type="molecule type" value="Transcribed_RNA"/>
</dbReference>
<dbReference type="InterPro" id="IPR001849">
    <property type="entry name" value="PH_domain"/>
</dbReference>
<evidence type="ECO:0000256" key="5">
    <source>
        <dbReference type="SAM" id="MobiDB-lite"/>
    </source>
</evidence>
<dbReference type="GO" id="GO:0006909">
    <property type="term" value="P:phagocytosis"/>
    <property type="evidence" value="ECO:0007669"/>
    <property type="project" value="UniProtKB-KW"/>
</dbReference>
<dbReference type="VEuPathDB" id="VectorBase:LLOJ009555"/>
<protein>
    <submittedName>
        <fullName evidence="7">Putative regulator of rac1 required for phagocytosis and cell migration</fullName>
    </submittedName>
</protein>
<dbReference type="Pfam" id="PF11841">
    <property type="entry name" value="ELMO_ARM"/>
    <property type="match status" value="1"/>
</dbReference>
<dbReference type="InterPro" id="IPR016024">
    <property type="entry name" value="ARM-type_fold"/>
</dbReference>
<evidence type="ECO:0000256" key="2">
    <source>
        <dbReference type="ARBA" id="ARBA00022907"/>
    </source>
</evidence>
<comment type="function">
    <text evidence="4">Involved in cytoskeletal rearrangements required for phagocytosis of apoptotic cells and cell motility. Acts in association with DOCK1 and CRK. Was initially proposed to be required in complex with DOCK1 to activate Rac Rho small GTPases. May enhance the guanine nucleotide exchange factor (GEF) activity of DOCK1.</text>
</comment>
<dbReference type="SUPFAM" id="SSF48371">
    <property type="entry name" value="ARM repeat"/>
    <property type="match status" value="1"/>
</dbReference>
<evidence type="ECO:0000256" key="1">
    <source>
        <dbReference type="ARBA" id="ARBA00022703"/>
    </source>
</evidence>
<dbReference type="VEuPathDB" id="VectorBase:LLONM1_004299"/>
<dbReference type="GO" id="GO:0005886">
    <property type="term" value="C:plasma membrane"/>
    <property type="evidence" value="ECO:0007669"/>
    <property type="project" value="TreeGrafter"/>
</dbReference>
<keyword evidence="3" id="KW-0729">SH3-binding</keyword>
<dbReference type="Gene3D" id="1.25.10.10">
    <property type="entry name" value="Leucine-rich Repeat Variant"/>
    <property type="match status" value="1"/>
</dbReference>
<evidence type="ECO:0000313" key="7">
    <source>
        <dbReference type="EMBL" id="MBC1176423.1"/>
    </source>
</evidence>
<keyword evidence="1" id="KW-0053">Apoptosis</keyword>
<organism evidence="8 9">
    <name type="scientific">Lutzomyia longipalpis</name>
    <name type="common">Sand fly</name>
    <dbReference type="NCBI Taxonomy" id="7200"/>
    <lineage>
        <taxon>Eukaryota</taxon>
        <taxon>Metazoa</taxon>
        <taxon>Ecdysozoa</taxon>
        <taxon>Arthropoda</taxon>
        <taxon>Hexapoda</taxon>
        <taxon>Insecta</taxon>
        <taxon>Pterygota</taxon>
        <taxon>Neoptera</taxon>
        <taxon>Endopterygota</taxon>
        <taxon>Diptera</taxon>
        <taxon>Nematocera</taxon>
        <taxon>Psychodoidea</taxon>
        <taxon>Psychodidae</taxon>
        <taxon>Lutzomyia</taxon>
        <taxon>Lutzomyia</taxon>
    </lineage>
</organism>
<proteinExistence type="predicted"/>
<name>A0A1B0CX19_LUTLO</name>
<dbReference type="InterPro" id="IPR024574">
    <property type="entry name" value="ELMO_ARM"/>
</dbReference>
<dbReference type="EMBL" id="AJWK01033131">
    <property type="status" value="NOT_ANNOTATED_CDS"/>
    <property type="molecule type" value="Genomic_DNA"/>
</dbReference>
<evidence type="ECO:0000256" key="3">
    <source>
        <dbReference type="ARBA" id="ARBA00023036"/>
    </source>
</evidence>
<dbReference type="GO" id="GO:0006915">
    <property type="term" value="P:apoptotic process"/>
    <property type="evidence" value="ECO:0007669"/>
    <property type="project" value="UniProtKB-KW"/>
</dbReference>
<evidence type="ECO:0000259" key="6">
    <source>
        <dbReference type="PROSITE" id="PS51335"/>
    </source>
</evidence>
<dbReference type="EnsemblMetazoa" id="LLOJ009555-RA">
    <property type="protein sequence ID" value="LLOJ009555-PA"/>
    <property type="gene ID" value="LLOJ009555"/>
</dbReference>
<dbReference type="PANTHER" id="PTHR12771">
    <property type="entry name" value="ENGULFMENT AND CELL MOTILITY"/>
    <property type="match status" value="1"/>
</dbReference>
<evidence type="ECO:0000313" key="9">
    <source>
        <dbReference type="Proteomes" id="UP000092461"/>
    </source>
</evidence>
<dbReference type="Pfam" id="PF16457">
    <property type="entry name" value="PH_12"/>
    <property type="match status" value="1"/>
</dbReference>
<keyword evidence="2" id="KW-0581">Phagocytosis</keyword>
<reference evidence="8" key="3">
    <citation type="submission" date="2020-05" db="UniProtKB">
        <authorList>
            <consortium name="EnsemblMetazoa"/>
        </authorList>
    </citation>
    <scope>IDENTIFICATION</scope>
    <source>
        <strain evidence="8">Jacobina</strain>
    </source>
</reference>
<dbReference type="GO" id="GO:0048870">
    <property type="term" value="P:cell motility"/>
    <property type="evidence" value="ECO:0007669"/>
    <property type="project" value="TreeGrafter"/>
</dbReference>
<dbReference type="InterPro" id="IPR011989">
    <property type="entry name" value="ARM-like"/>
</dbReference>
<dbReference type="Pfam" id="PF04727">
    <property type="entry name" value="ELMO_CED12"/>
    <property type="match status" value="1"/>
</dbReference>
<accession>A0A1B0CX19</accession>
<dbReference type="Gene3D" id="6.10.250.810">
    <property type="match status" value="1"/>
</dbReference>
<dbReference type="Proteomes" id="UP000092461">
    <property type="component" value="Unassembled WGS sequence"/>
</dbReference>
<dbReference type="InterPro" id="IPR050868">
    <property type="entry name" value="ELMO_domain-containing"/>
</dbReference>
<evidence type="ECO:0000313" key="8">
    <source>
        <dbReference type="EnsemblMetazoa" id="LLOJ009555-PA"/>
    </source>
</evidence>
<feature type="domain" description="ELMO" evidence="6">
    <location>
        <begin position="318"/>
        <end position="490"/>
    </location>
</feature>